<dbReference type="Proteomes" id="UP000598426">
    <property type="component" value="Unassembled WGS sequence"/>
</dbReference>
<organism evidence="2 3">
    <name type="scientific">Microbacterium helvum</name>
    <dbReference type="NCBI Taxonomy" id="2773713"/>
    <lineage>
        <taxon>Bacteria</taxon>
        <taxon>Bacillati</taxon>
        <taxon>Actinomycetota</taxon>
        <taxon>Actinomycetes</taxon>
        <taxon>Micrococcales</taxon>
        <taxon>Microbacteriaceae</taxon>
        <taxon>Microbacterium</taxon>
    </lineage>
</organism>
<feature type="region of interest" description="Disordered" evidence="1">
    <location>
        <begin position="99"/>
        <end position="155"/>
    </location>
</feature>
<name>A0ABR8NQ81_9MICO</name>
<evidence type="ECO:0000256" key="1">
    <source>
        <dbReference type="SAM" id="MobiDB-lite"/>
    </source>
</evidence>
<evidence type="ECO:0000313" key="3">
    <source>
        <dbReference type="Proteomes" id="UP000598426"/>
    </source>
</evidence>
<sequence length="199" mass="21886">MTDARLRGEWLTAAAHDGLTDAAYRVLHNALMHCAEQGTDGAIAIRELRFLYPGVLEPAILDELEHAGFWERTADGFQLVGWATTLGQSTAEEVATYRRNARERQQRRRERVKQGLDASNASQPPSSEVITRDDQRDVTTNVTGDVGKDRTGPDRPVLAIKKTRAHDCEFDPVSGYCGCGRRNDGLVPEGTPANLGRTA</sequence>
<dbReference type="EMBL" id="JACXZS010000009">
    <property type="protein sequence ID" value="MBD3942807.1"/>
    <property type="molecule type" value="Genomic_DNA"/>
</dbReference>
<feature type="compositionally biased region" description="Polar residues" evidence="1">
    <location>
        <begin position="117"/>
        <end position="129"/>
    </location>
</feature>
<evidence type="ECO:0000313" key="2">
    <source>
        <dbReference type="EMBL" id="MBD3942807.1"/>
    </source>
</evidence>
<proteinExistence type="predicted"/>
<reference evidence="2 3" key="1">
    <citation type="submission" date="2020-09" db="EMBL/GenBank/DDBJ databases">
        <title>Isolation and identification of active actinomycetes.</title>
        <authorList>
            <person name="Li X."/>
        </authorList>
    </citation>
    <scope>NUCLEOTIDE SEQUENCE [LARGE SCALE GENOMIC DNA]</scope>
    <source>
        <strain evidence="2 3">NEAU-LLC</strain>
    </source>
</reference>
<protein>
    <submittedName>
        <fullName evidence="2">Uncharacterized protein</fullName>
    </submittedName>
</protein>
<gene>
    <name evidence="2" type="ORF">IF188_13990</name>
</gene>
<feature type="compositionally biased region" description="Basic residues" evidence="1">
    <location>
        <begin position="99"/>
        <end position="111"/>
    </location>
</feature>
<accession>A0ABR8NQ81</accession>
<dbReference type="RefSeq" id="WP_191172419.1">
    <property type="nucleotide sequence ID" value="NZ_JACXZS010000009.1"/>
</dbReference>
<keyword evidence="3" id="KW-1185">Reference proteome</keyword>
<comment type="caution">
    <text evidence="2">The sequence shown here is derived from an EMBL/GenBank/DDBJ whole genome shotgun (WGS) entry which is preliminary data.</text>
</comment>